<protein>
    <recommendedName>
        <fullName evidence="1">Cadherin domain-containing protein</fullName>
    </recommendedName>
</protein>
<keyword evidence="3" id="KW-1185">Reference proteome</keyword>
<dbReference type="EMBL" id="PVTQ01000004">
    <property type="protein sequence ID" value="PRY91025.1"/>
    <property type="molecule type" value="Genomic_DNA"/>
</dbReference>
<organism evidence="2 3">
    <name type="scientific">Donghicola tyrosinivorans</name>
    <dbReference type="NCBI Taxonomy" id="1652492"/>
    <lineage>
        <taxon>Bacteria</taxon>
        <taxon>Pseudomonadati</taxon>
        <taxon>Pseudomonadota</taxon>
        <taxon>Alphaproteobacteria</taxon>
        <taxon>Rhodobacterales</taxon>
        <taxon>Roseobacteraceae</taxon>
        <taxon>Donghicola</taxon>
    </lineage>
</organism>
<dbReference type="RefSeq" id="WP_170108000.1">
    <property type="nucleotide sequence ID" value="NZ_PVTQ01000004.1"/>
</dbReference>
<dbReference type="Pfam" id="PF00353">
    <property type="entry name" value="HemolysinCabind"/>
    <property type="match status" value="3"/>
</dbReference>
<name>A0A2T0WWG4_9RHOB</name>
<dbReference type="Gene3D" id="2.60.40.3440">
    <property type="match status" value="3"/>
</dbReference>
<dbReference type="Proteomes" id="UP000238392">
    <property type="component" value="Unassembled WGS sequence"/>
</dbReference>
<dbReference type="Gene3D" id="2.60.40.2810">
    <property type="match status" value="8"/>
</dbReference>
<reference evidence="2 3" key="1">
    <citation type="submission" date="2018-03" db="EMBL/GenBank/DDBJ databases">
        <title>Genomic Encyclopedia of Archaeal and Bacterial Type Strains, Phase II (KMG-II): from individual species to whole genera.</title>
        <authorList>
            <person name="Goeker M."/>
        </authorList>
    </citation>
    <scope>NUCLEOTIDE SEQUENCE [LARGE SCALE GENOMIC DNA]</scope>
    <source>
        <strain evidence="2 3">DSM 100212</strain>
    </source>
</reference>
<dbReference type="Gene3D" id="2.150.10.10">
    <property type="entry name" value="Serralysin-like metalloprotease, C-terminal"/>
    <property type="match status" value="1"/>
</dbReference>
<dbReference type="SUPFAM" id="SSF49313">
    <property type="entry name" value="Cadherin-like"/>
    <property type="match status" value="5"/>
</dbReference>
<dbReference type="SMART" id="SM00112">
    <property type="entry name" value="CA"/>
    <property type="match status" value="3"/>
</dbReference>
<dbReference type="InterPro" id="IPR002126">
    <property type="entry name" value="Cadherin-like_dom"/>
</dbReference>
<dbReference type="GO" id="GO:0016020">
    <property type="term" value="C:membrane"/>
    <property type="evidence" value="ECO:0007669"/>
    <property type="project" value="InterPro"/>
</dbReference>
<gene>
    <name evidence="2" type="ORF">CLV74_10437</name>
</gene>
<dbReference type="PANTHER" id="PTHR34720">
    <property type="entry name" value="MICROCYSTIN DEPENDENT PROTEIN"/>
    <property type="match status" value="1"/>
</dbReference>
<dbReference type="Pfam" id="PF17963">
    <property type="entry name" value="Big_9"/>
    <property type="match status" value="8"/>
</dbReference>
<evidence type="ECO:0000313" key="2">
    <source>
        <dbReference type="EMBL" id="PRY91025.1"/>
    </source>
</evidence>
<dbReference type="GO" id="GO:0007156">
    <property type="term" value="P:homophilic cell adhesion via plasma membrane adhesion molecules"/>
    <property type="evidence" value="ECO:0007669"/>
    <property type="project" value="InterPro"/>
</dbReference>
<dbReference type="InterPro" id="IPR001343">
    <property type="entry name" value="Hemolysn_Ca-bd"/>
</dbReference>
<comment type="caution">
    <text evidence="2">The sequence shown here is derived from an EMBL/GenBank/DDBJ whole genome shotgun (WGS) entry which is preliminary data.</text>
</comment>
<evidence type="ECO:0000259" key="1">
    <source>
        <dbReference type="PROSITE" id="PS50268"/>
    </source>
</evidence>
<dbReference type="PROSITE" id="PS50268">
    <property type="entry name" value="CADHERIN_2"/>
    <property type="match status" value="3"/>
</dbReference>
<feature type="domain" description="Cadherin" evidence="1">
    <location>
        <begin position="294"/>
        <end position="374"/>
    </location>
</feature>
<dbReference type="Pfam" id="PF17892">
    <property type="entry name" value="Cadherin_5"/>
    <property type="match status" value="3"/>
</dbReference>
<dbReference type="GO" id="GO:0005509">
    <property type="term" value="F:calcium ion binding"/>
    <property type="evidence" value="ECO:0007669"/>
    <property type="project" value="InterPro"/>
</dbReference>
<evidence type="ECO:0000313" key="3">
    <source>
        <dbReference type="Proteomes" id="UP000238392"/>
    </source>
</evidence>
<feature type="domain" description="Cadherin" evidence="1">
    <location>
        <begin position="1439"/>
        <end position="1519"/>
    </location>
</feature>
<dbReference type="PANTHER" id="PTHR34720:SF9">
    <property type="entry name" value="BLR4714 PROTEIN"/>
    <property type="match status" value="1"/>
</dbReference>
<dbReference type="InterPro" id="IPR041690">
    <property type="entry name" value="Cadherin_5"/>
</dbReference>
<dbReference type="NCBIfam" id="NF012211">
    <property type="entry name" value="tand_rpt_95"/>
    <property type="match status" value="11"/>
</dbReference>
<dbReference type="SUPFAM" id="SSF51120">
    <property type="entry name" value="beta-Roll"/>
    <property type="match status" value="3"/>
</dbReference>
<feature type="domain" description="Cadherin" evidence="1">
    <location>
        <begin position="724"/>
        <end position="804"/>
    </location>
</feature>
<accession>A0A2T0WWG4</accession>
<dbReference type="InterPro" id="IPR011049">
    <property type="entry name" value="Serralysin-like_metalloprot_C"/>
</dbReference>
<dbReference type="PRINTS" id="PR00313">
    <property type="entry name" value="CABNDNGRPT"/>
</dbReference>
<sequence length="2084" mass="210011">MAVIVISGVDVNLVTDNLSTIVLFPSVLVESDDASAVLTATLTASDATNGGFTADSLLASGFTDLGDGTYTYSGTAAEMTAALQLLVFEPAAESTASGASAAIAYTIDVTEPAGGSASSSVDITIEVADGPGVPTPDQYDTVIYGDAGDNPLVGTSGNDWIEGGAGRDNIDAGAGDDYIIAGTGGDWWVKGGSGADIFQFSVGDYGVKIADWEDGVDKIFLAGGLTYADLEKLTYTGTGLTTVVYRTSNGDRLMFYNMDPTLIDEDDFLTEADFLDANTAPVAVADAPSGDEDTVISGAVTATDADGDAVTFSLVSDATSGVVTVNTDGTYTYTPSADFNGTDSFEVLADDGNGGTDTVTVSVTVNGVNDAPVALDDSAATDEGASVVISLLANDSDADGDTLSLSAISAAGNGTVVDNGDGTVTYTPTSGFSGTDSFSYTVSDGNGGTATATATVTVSAAPVNTAPVAVDDSAATDEGASVVISLLANDSDADGDTLSLSAISAAGNGTVVDNGDGTVTYTPTTGFSGTDSFSYTVSDGNGSTATATATVTVEATTTPSTGVPTPDQYDTVIYGDAGDNPLVGTSGNDWIEGGAGRDNIDAGAGDDYIIAGTGGDWWVKGGSGADIFQFSVGDYGVKIADWEDGVDKIFLAGGLTYADLEKLTYTGTGLTTVVYRTSNGDRLMFYNMDPTLIDEDDFLTEADFLDANNAPVAVADAPSGDEDTVISGAVTATDADGDTVTFSLASDATSGVVTVNADGTYTYTPGADFNGTDSFEVLADDGNGGTDTVTVSVTVNGVNDAPVAVDDSAATDEGASVVISLLANDSDADGDALSLSALGAAGNGTVVDNGDGTVTYTPTSGFSGTDSFSYTVSDGNGGSATATATVTVSAAPVNTAPVAVDDSAATDEGASVVISLLANDSDADGDTLSLSALGAAGNGIVVDNGDGTVTYTPTAGFSGTDSFGYTVSDGNGGTATATATVTVSAAPVNTAPAAVDDSAATDEGASVIISLLANDSDADGDTLSLSALGAAGNGTVVDNGDGTVTYTPTTGFSGTDSFGYTVSDGNGGTATATATVTVSAAPVNTAPVAVDDSAATDEGASVIISLLANDSDADGDALSLSALGAVGNGTVVDNGEGTVTYTPTSGFSGTDSFSYTVSDGNGGTATATATVTVSAAPVNTAPVAVDDSAATDEGASVIISLLANDSDADGDTLSLSALGAAGNGTVVNNGDGTVTYTPTSGFSGTDSFSYTVSDGNGGTATATATVTVEATTTPSTGVPTPDQYDTVIYGDEGDNPLVGTSGNDWIDAGDGRDNLNAGAGDDYIIAGKGGDWWVKGGSGADIFQFSVGDYGVKIADWEDGVDKIFLAGGLTYADLTRDTYTGTGLTTVVFRTSNGDRLMFYNMDPTLIDADDFLTEADYTAVGNAPVAVADAPSGNEDTTISGAVTATDADGDTVTFSLVSDATSGSVTVNTDGTYSYMPDANFNGTDSFEVSAADGNGNSDTVTVSVSVAAVNDAPVAVDDTATTDAGASVTFSLVANDSDVDGDSLSISSLGSVANGTLVNNGDGTVTYTPDAGFTGVDSFDYTISDGNGGTATASATVGVDEVILPGTGKEILLVVTMGQSLSVGTTTWANREVLSTEAVYPDTVLGLDFGNSQNNSWGWRESAVDVTDYQGLTSWVETQTETHASAMLNTLTAQYEANGQEAPTLLHFNVGIPGKSILSLSAESDQIYSSMSAALAATQEGDLFIVQSGTTYSYYANSGGGTTYSYGTQSHPYAFDNFKVQLELAYNEAISQGYTVQDRIVINFIQGQSDANQTDDEYGYRFLLQNLMDNADDYADSLFGYDVETISIVSQHRGYAAKDVAFDQISYVTDNASAYFGAPEFQFEASEPASVGGDYTHLSSEGYYMMGSTIGLKLYEALEGTGDDPILISSVDVQNGNEILVTFSGLEGSLVDDPYSAYREGVGLVPPENFGFSIANASGTYSGSLAAITSVEIVGANQVLITADQDLTDSFVLYLGRNDSEDLADDVISPGAGDGFGGTTLRDSEVDVALDPTSGRVLDDEFIYEYAPIQSFDVTVDLLV</sequence>
<proteinExistence type="predicted"/>
<dbReference type="InterPro" id="IPR015919">
    <property type="entry name" value="Cadherin-like_sf"/>
</dbReference>